<name>A0A210QKW0_MIZYE</name>
<dbReference type="PANTHER" id="PTHR31841">
    <property type="entry name" value="PROTEIN FAM72A-RELATED"/>
    <property type="match status" value="1"/>
</dbReference>
<sequence length="153" mass="17448">MSDNAQKVDNVAPSFRRKQVFILDCAYCDSTICRRAMRAVLLADSQTELFSTDIQEEGAVDMTDEKFYTDNCDCLIEHMACTACGNVVGYHIRMPCIKCIKSCNNGHMWMFYRHAITPKDRLNTQGEKVMVWGDIPTEHHDHAAGMLQDECCR</sequence>
<comment type="caution">
    <text evidence="2">The sequence shown here is derived from an EMBL/GenBank/DDBJ whole genome shotgun (WGS) entry which is preliminary data.</text>
</comment>
<dbReference type="EMBL" id="NEDP02003142">
    <property type="protein sequence ID" value="OWF49383.1"/>
    <property type="molecule type" value="Genomic_DNA"/>
</dbReference>
<evidence type="ECO:0000313" key="3">
    <source>
        <dbReference type="Proteomes" id="UP000242188"/>
    </source>
</evidence>
<keyword evidence="3" id="KW-1185">Reference proteome</keyword>
<protein>
    <submittedName>
        <fullName evidence="2">Protein FAM72A</fullName>
    </submittedName>
</protein>
<dbReference type="Proteomes" id="UP000242188">
    <property type="component" value="Unassembled WGS sequence"/>
</dbReference>
<evidence type="ECO:0000256" key="1">
    <source>
        <dbReference type="ARBA" id="ARBA00006888"/>
    </source>
</evidence>
<gene>
    <name evidence="2" type="ORF">KP79_PYT11808</name>
</gene>
<accession>A0A210QKW0</accession>
<dbReference type="GO" id="GO:0005829">
    <property type="term" value="C:cytosol"/>
    <property type="evidence" value="ECO:0007669"/>
    <property type="project" value="TreeGrafter"/>
</dbReference>
<proteinExistence type="inferred from homology"/>
<organism evidence="2 3">
    <name type="scientific">Mizuhopecten yessoensis</name>
    <name type="common">Japanese scallop</name>
    <name type="synonym">Patinopecten yessoensis</name>
    <dbReference type="NCBI Taxonomy" id="6573"/>
    <lineage>
        <taxon>Eukaryota</taxon>
        <taxon>Metazoa</taxon>
        <taxon>Spiralia</taxon>
        <taxon>Lophotrochozoa</taxon>
        <taxon>Mollusca</taxon>
        <taxon>Bivalvia</taxon>
        <taxon>Autobranchia</taxon>
        <taxon>Pteriomorphia</taxon>
        <taxon>Pectinida</taxon>
        <taxon>Pectinoidea</taxon>
        <taxon>Pectinidae</taxon>
        <taxon>Mizuhopecten</taxon>
    </lineage>
</organism>
<dbReference type="Pfam" id="PF14976">
    <property type="entry name" value="YPEH2ZP"/>
    <property type="match status" value="1"/>
</dbReference>
<dbReference type="PANTHER" id="PTHR31841:SF1">
    <property type="entry name" value="PROTEIN FAM72A-RELATED"/>
    <property type="match status" value="1"/>
</dbReference>
<evidence type="ECO:0000313" key="2">
    <source>
        <dbReference type="EMBL" id="OWF49383.1"/>
    </source>
</evidence>
<dbReference type="InterPro" id="IPR026768">
    <property type="entry name" value="YPEH2ZP"/>
</dbReference>
<comment type="similarity">
    <text evidence="1">Belongs to the FAM72 family.</text>
</comment>
<dbReference type="OrthoDB" id="2526683at2759"/>
<reference evidence="2 3" key="1">
    <citation type="journal article" date="2017" name="Nat. Ecol. Evol.">
        <title>Scallop genome provides insights into evolution of bilaterian karyotype and development.</title>
        <authorList>
            <person name="Wang S."/>
            <person name="Zhang J."/>
            <person name="Jiao W."/>
            <person name="Li J."/>
            <person name="Xun X."/>
            <person name="Sun Y."/>
            <person name="Guo X."/>
            <person name="Huan P."/>
            <person name="Dong B."/>
            <person name="Zhang L."/>
            <person name="Hu X."/>
            <person name="Sun X."/>
            <person name="Wang J."/>
            <person name="Zhao C."/>
            <person name="Wang Y."/>
            <person name="Wang D."/>
            <person name="Huang X."/>
            <person name="Wang R."/>
            <person name="Lv J."/>
            <person name="Li Y."/>
            <person name="Zhang Z."/>
            <person name="Liu B."/>
            <person name="Lu W."/>
            <person name="Hui Y."/>
            <person name="Liang J."/>
            <person name="Zhou Z."/>
            <person name="Hou R."/>
            <person name="Li X."/>
            <person name="Liu Y."/>
            <person name="Li H."/>
            <person name="Ning X."/>
            <person name="Lin Y."/>
            <person name="Zhao L."/>
            <person name="Xing Q."/>
            <person name="Dou J."/>
            <person name="Li Y."/>
            <person name="Mao J."/>
            <person name="Guo H."/>
            <person name="Dou H."/>
            <person name="Li T."/>
            <person name="Mu C."/>
            <person name="Jiang W."/>
            <person name="Fu Q."/>
            <person name="Fu X."/>
            <person name="Miao Y."/>
            <person name="Liu J."/>
            <person name="Yu Q."/>
            <person name="Li R."/>
            <person name="Liao H."/>
            <person name="Li X."/>
            <person name="Kong Y."/>
            <person name="Jiang Z."/>
            <person name="Chourrout D."/>
            <person name="Li R."/>
            <person name="Bao Z."/>
        </authorList>
    </citation>
    <scope>NUCLEOTIDE SEQUENCE [LARGE SCALE GENOMIC DNA]</scope>
    <source>
        <strain evidence="2 3">PY_sf001</strain>
    </source>
</reference>
<dbReference type="STRING" id="6573.A0A210QKW0"/>
<dbReference type="AlphaFoldDB" id="A0A210QKW0"/>